<sequence length="145" mass="15605">MSIVVNETGTASFQCEVEGNPQPKVTWLRDNSSLLANKRVVSTAGGLVINDVTLTDDGTYTCEARNILGVMTSLVRLTVQVGASIIQKPSLVIVEEGHKVSLVCQATGQPTPTVTLRVFNGRLEITNVTKTDGGNYMHMFGKEHS</sequence>
<dbReference type="GO" id="GO:0030424">
    <property type="term" value="C:axon"/>
    <property type="evidence" value="ECO:0007669"/>
    <property type="project" value="TreeGrafter"/>
</dbReference>
<evidence type="ECO:0000256" key="6">
    <source>
        <dbReference type="ARBA" id="ARBA00023157"/>
    </source>
</evidence>
<keyword evidence="4" id="KW-0677">Repeat</keyword>
<feature type="domain" description="Ig-like" evidence="9">
    <location>
        <begin position="1"/>
        <end position="78"/>
    </location>
</feature>
<protein>
    <recommendedName>
        <fullName evidence="9">Ig-like domain-containing protein</fullName>
    </recommendedName>
</protein>
<dbReference type="InterPro" id="IPR003599">
    <property type="entry name" value="Ig_sub"/>
</dbReference>
<keyword evidence="6" id="KW-1015">Disulfide bond</keyword>
<evidence type="ECO:0000256" key="4">
    <source>
        <dbReference type="ARBA" id="ARBA00022737"/>
    </source>
</evidence>
<dbReference type="InterPro" id="IPR036179">
    <property type="entry name" value="Ig-like_dom_sf"/>
</dbReference>
<keyword evidence="11" id="KW-1185">Reference proteome</keyword>
<dbReference type="InterPro" id="IPR007110">
    <property type="entry name" value="Ig-like_dom"/>
</dbReference>
<comment type="subcellular location">
    <subcellularLocation>
        <location evidence="1">Cell membrane</location>
    </subcellularLocation>
</comment>
<evidence type="ECO:0000256" key="1">
    <source>
        <dbReference type="ARBA" id="ARBA00004236"/>
    </source>
</evidence>
<dbReference type="GO" id="GO:0070593">
    <property type="term" value="P:dendrite self-avoidance"/>
    <property type="evidence" value="ECO:0007669"/>
    <property type="project" value="TreeGrafter"/>
</dbReference>
<reference evidence="10 11" key="1">
    <citation type="submission" date="2022-05" db="EMBL/GenBank/DDBJ databases">
        <authorList>
            <consortium name="Genoscope - CEA"/>
            <person name="William W."/>
        </authorList>
    </citation>
    <scope>NUCLEOTIDE SEQUENCE [LARGE SCALE GENOMIC DNA]</scope>
</reference>
<evidence type="ECO:0000256" key="3">
    <source>
        <dbReference type="ARBA" id="ARBA00022729"/>
    </source>
</evidence>
<keyword evidence="7" id="KW-0325">Glycoprotein</keyword>
<dbReference type="GO" id="GO:0098632">
    <property type="term" value="F:cell-cell adhesion mediator activity"/>
    <property type="evidence" value="ECO:0007669"/>
    <property type="project" value="TreeGrafter"/>
</dbReference>
<dbReference type="SUPFAM" id="SSF48726">
    <property type="entry name" value="Immunoglobulin"/>
    <property type="match status" value="2"/>
</dbReference>
<dbReference type="PANTHER" id="PTHR10075:SF103">
    <property type="entry name" value="ROUNDABOUT HOMOLOG 4"/>
    <property type="match status" value="1"/>
</dbReference>
<dbReference type="InterPro" id="IPR013783">
    <property type="entry name" value="Ig-like_fold"/>
</dbReference>
<dbReference type="GO" id="GO:0005886">
    <property type="term" value="C:plasma membrane"/>
    <property type="evidence" value="ECO:0007669"/>
    <property type="project" value="UniProtKB-SubCell"/>
</dbReference>
<dbReference type="PANTHER" id="PTHR10075">
    <property type="entry name" value="BASIGIN RELATED"/>
    <property type="match status" value="1"/>
</dbReference>
<keyword evidence="3" id="KW-0732">Signal</keyword>
<keyword evidence="2" id="KW-1003">Cell membrane</keyword>
<keyword evidence="8" id="KW-0393">Immunoglobulin domain</keyword>
<dbReference type="SMART" id="SM00409">
    <property type="entry name" value="IG"/>
    <property type="match status" value="2"/>
</dbReference>
<evidence type="ECO:0000313" key="10">
    <source>
        <dbReference type="EMBL" id="CAH3043317.1"/>
    </source>
</evidence>
<keyword evidence="5" id="KW-0472">Membrane</keyword>
<dbReference type="GO" id="GO:0007411">
    <property type="term" value="P:axon guidance"/>
    <property type="evidence" value="ECO:0007669"/>
    <property type="project" value="TreeGrafter"/>
</dbReference>
<dbReference type="SMART" id="SM00408">
    <property type="entry name" value="IGc2"/>
    <property type="match status" value="2"/>
</dbReference>
<dbReference type="Gene3D" id="2.60.40.10">
    <property type="entry name" value="Immunoglobulins"/>
    <property type="match status" value="2"/>
</dbReference>
<evidence type="ECO:0000256" key="5">
    <source>
        <dbReference type="ARBA" id="ARBA00023136"/>
    </source>
</evidence>
<gene>
    <name evidence="10" type="ORF">PMEA_00031398</name>
</gene>
<proteinExistence type="predicted"/>
<evidence type="ECO:0000256" key="7">
    <source>
        <dbReference type="ARBA" id="ARBA00023180"/>
    </source>
</evidence>
<comment type="caution">
    <text evidence="10">The sequence shown here is derived from an EMBL/GenBank/DDBJ whole genome shotgun (WGS) entry which is preliminary data.</text>
</comment>
<dbReference type="GO" id="GO:0007156">
    <property type="term" value="P:homophilic cell adhesion via plasma membrane adhesion molecules"/>
    <property type="evidence" value="ECO:0007669"/>
    <property type="project" value="TreeGrafter"/>
</dbReference>
<dbReference type="Pfam" id="PF13927">
    <property type="entry name" value="Ig_3"/>
    <property type="match status" value="1"/>
</dbReference>
<dbReference type="InterPro" id="IPR013098">
    <property type="entry name" value="Ig_I-set"/>
</dbReference>
<evidence type="ECO:0000256" key="8">
    <source>
        <dbReference type="ARBA" id="ARBA00023319"/>
    </source>
</evidence>
<accession>A0AAU9VZ75</accession>
<dbReference type="EMBL" id="CALNXJ010000007">
    <property type="protein sequence ID" value="CAH3043317.1"/>
    <property type="molecule type" value="Genomic_DNA"/>
</dbReference>
<organism evidence="10 11">
    <name type="scientific">Pocillopora meandrina</name>
    <dbReference type="NCBI Taxonomy" id="46732"/>
    <lineage>
        <taxon>Eukaryota</taxon>
        <taxon>Metazoa</taxon>
        <taxon>Cnidaria</taxon>
        <taxon>Anthozoa</taxon>
        <taxon>Hexacorallia</taxon>
        <taxon>Scleractinia</taxon>
        <taxon>Astrocoeniina</taxon>
        <taxon>Pocilloporidae</taxon>
        <taxon>Pocillopora</taxon>
    </lineage>
</organism>
<dbReference type="InterPro" id="IPR003598">
    <property type="entry name" value="Ig_sub2"/>
</dbReference>
<dbReference type="Pfam" id="PF07679">
    <property type="entry name" value="I-set"/>
    <property type="match status" value="1"/>
</dbReference>
<dbReference type="AlphaFoldDB" id="A0AAU9VZ75"/>
<evidence type="ECO:0000259" key="9">
    <source>
        <dbReference type="PROSITE" id="PS50835"/>
    </source>
</evidence>
<evidence type="ECO:0000256" key="2">
    <source>
        <dbReference type="ARBA" id="ARBA00022475"/>
    </source>
</evidence>
<dbReference type="FunFam" id="2.60.40.10:FF:000273">
    <property type="entry name" value="contactin-3 isoform X1"/>
    <property type="match status" value="1"/>
</dbReference>
<evidence type="ECO:0000313" key="11">
    <source>
        <dbReference type="Proteomes" id="UP001159428"/>
    </source>
</evidence>
<name>A0AAU9VZ75_9CNID</name>
<dbReference type="PROSITE" id="PS50835">
    <property type="entry name" value="IG_LIKE"/>
    <property type="match status" value="1"/>
</dbReference>
<dbReference type="Proteomes" id="UP001159428">
    <property type="component" value="Unassembled WGS sequence"/>
</dbReference>